<gene>
    <name evidence="1" type="ORF">RHMOL_Rhmol07G0218400</name>
</gene>
<accession>A0ACC0N390</accession>
<name>A0ACC0N390_RHOML</name>
<proteinExistence type="predicted"/>
<sequence length="129" mass="14639">MKRQHMANLWWGGRRGQKKTRIGCHGIDYARKRRGEGWVLEIRHIFNLALQAKQGWRLLLNEDTEDAALVHAIPLSSSDVEDSWIWHYSSQGMHTVSLGYETALMLKRLGQNSGGGGGQLSKREADKKV</sequence>
<dbReference type="Proteomes" id="UP001062846">
    <property type="component" value="Chromosome 7"/>
</dbReference>
<organism evidence="1 2">
    <name type="scientific">Rhododendron molle</name>
    <name type="common">Chinese azalea</name>
    <name type="synonym">Azalea mollis</name>
    <dbReference type="NCBI Taxonomy" id="49168"/>
    <lineage>
        <taxon>Eukaryota</taxon>
        <taxon>Viridiplantae</taxon>
        <taxon>Streptophyta</taxon>
        <taxon>Embryophyta</taxon>
        <taxon>Tracheophyta</taxon>
        <taxon>Spermatophyta</taxon>
        <taxon>Magnoliopsida</taxon>
        <taxon>eudicotyledons</taxon>
        <taxon>Gunneridae</taxon>
        <taxon>Pentapetalae</taxon>
        <taxon>asterids</taxon>
        <taxon>Ericales</taxon>
        <taxon>Ericaceae</taxon>
        <taxon>Ericoideae</taxon>
        <taxon>Rhodoreae</taxon>
        <taxon>Rhododendron</taxon>
    </lineage>
</organism>
<evidence type="ECO:0000313" key="1">
    <source>
        <dbReference type="EMBL" id="KAI8547730.1"/>
    </source>
</evidence>
<dbReference type="EMBL" id="CM046394">
    <property type="protein sequence ID" value="KAI8547730.1"/>
    <property type="molecule type" value="Genomic_DNA"/>
</dbReference>
<reference evidence="1" key="1">
    <citation type="submission" date="2022-02" db="EMBL/GenBank/DDBJ databases">
        <title>Plant Genome Project.</title>
        <authorList>
            <person name="Zhang R.-G."/>
        </authorList>
    </citation>
    <scope>NUCLEOTIDE SEQUENCE</scope>
    <source>
        <strain evidence="1">AT1</strain>
    </source>
</reference>
<keyword evidence="2" id="KW-1185">Reference proteome</keyword>
<protein>
    <submittedName>
        <fullName evidence="1">Uncharacterized protein</fullName>
    </submittedName>
</protein>
<evidence type="ECO:0000313" key="2">
    <source>
        <dbReference type="Proteomes" id="UP001062846"/>
    </source>
</evidence>
<comment type="caution">
    <text evidence="1">The sequence shown here is derived from an EMBL/GenBank/DDBJ whole genome shotgun (WGS) entry which is preliminary data.</text>
</comment>